<keyword evidence="3" id="KW-1185">Reference proteome</keyword>
<evidence type="ECO:0000313" key="2">
    <source>
        <dbReference type="EMBL" id="KAK9187469.1"/>
    </source>
</evidence>
<sequence>MASIVAKDVVVHIMEKEVIIITLVRLMASMVTVLVLAISILVKNFLVANRMYIKPSLTWNILRRKENNAVTLIAVRHTMLPVISVTNIKTKFKRGEKLMMGDMIS</sequence>
<protein>
    <submittedName>
        <fullName evidence="2">Uncharacterized protein</fullName>
    </submittedName>
</protein>
<evidence type="ECO:0000313" key="3">
    <source>
        <dbReference type="Proteomes" id="UP001428341"/>
    </source>
</evidence>
<evidence type="ECO:0000256" key="1">
    <source>
        <dbReference type="SAM" id="Phobius"/>
    </source>
</evidence>
<keyword evidence="1" id="KW-0472">Membrane</keyword>
<organism evidence="2 3">
    <name type="scientific">Citrus x changshan-huyou</name>
    <dbReference type="NCBI Taxonomy" id="2935761"/>
    <lineage>
        <taxon>Eukaryota</taxon>
        <taxon>Viridiplantae</taxon>
        <taxon>Streptophyta</taxon>
        <taxon>Embryophyta</taxon>
        <taxon>Tracheophyta</taxon>
        <taxon>Spermatophyta</taxon>
        <taxon>Magnoliopsida</taxon>
        <taxon>eudicotyledons</taxon>
        <taxon>Gunneridae</taxon>
        <taxon>Pentapetalae</taxon>
        <taxon>rosids</taxon>
        <taxon>malvids</taxon>
        <taxon>Sapindales</taxon>
        <taxon>Rutaceae</taxon>
        <taxon>Aurantioideae</taxon>
        <taxon>Citrus</taxon>
    </lineage>
</organism>
<dbReference type="EMBL" id="JBCGBO010000007">
    <property type="protein sequence ID" value="KAK9187469.1"/>
    <property type="molecule type" value="Genomic_DNA"/>
</dbReference>
<gene>
    <name evidence="2" type="ORF">WN944_018864</name>
</gene>
<dbReference type="AlphaFoldDB" id="A0AAP0M0K5"/>
<feature type="transmembrane region" description="Helical" evidence="1">
    <location>
        <begin position="18"/>
        <end position="42"/>
    </location>
</feature>
<keyword evidence="1" id="KW-0812">Transmembrane</keyword>
<proteinExistence type="predicted"/>
<reference evidence="2 3" key="1">
    <citation type="submission" date="2024-05" db="EMBL/GenBank/DDBJ databases">
        <title>Haplotype-resolved chromosome-level genome assembly of Huyou (Citrus changshanensis).</title>
        <authorList>
            <person name="Miao C."/>
            <person name="Chen W."/>
            <person name="Wu Y."/>
            <person name="Wang L."/>
            <person name="Zhao S."/>
            <person name="Grierson D."/>
            <person name="Xu C."/>
            <person name="Chen K."/>
        </authorList>
    </citation>
    <scope>NUCLEOTIDE SEQUENCE [LARGE SCALE GENOMIC DNA]</scope>
    <source>
        <strain evidence="2">01-14</strain>
        <tissue evidence="2">Leaf</tissue>
    </source>
</reference>
<name>A0AAP0M0K5_9ROSI</name>
<accession>A0AAP0M0K5</accession>
<keyword evidence="1" id="KW-1133">Transmembrane helix</keyword>
<comment type="caution">
    <text evidence="2">The sequence shown here is derived from an EMBL/GenBank/DDBJ whole genome shotgun (WGS) entry which is preliminary data.</text>
</comment>
<dbReference type="Proteomes" id="UP001428341">
    <property type="component" value="Unassembled WGS sequence"/>
</dbReference>